<dbReference type="PANTHER" id="PTHR37823">
    <property type="entry name" value="CYTOCHROME C-553-LIKE"/>
    <property type="match status" value="1"/>
</dbReference>
<name>A0A553JNH2_SHEHA</name>
<reference evidence="10" key="1">
    <citation type="submission" date="2019-07" db="EMBL/GenBank/DDBJ databases">
        <title>Shewanella sp. YLB-08 draft genomic sequence.</title>
        <authorList>
            <person name="Yu L."/>
        </authorList>
    </citation>
    <scope>NUCLEOTIDE SEQUENCE [LARGE SCALE GENOMIC DNA]</scope>
    <source>
        <strain evidence="10">JCM 20706</strain>
    </source>
</reference>
<accession>A0A553JNH2</accession>
<feature type="chain" id="PRO_5022114879" evidence="7">
    <location>
        <begin position="34"/>
        <end position="383"/>
    </location>
</feature>
<dbReference type="InterPro" id="IPR009056">
    <property type="entry name" value="Cyt_c-like_dom"/>
</dbReference>
<feature type="domain" description="Cytochrome c" evidence="8">
    <location>
        <begin position="53"/>
        <end position="141"/>
    </location>
</feature>
<gene>
    <name evidence="9" type="ORF">FN961_12850</name>
</gene>
<evidence type="ECO:0000256" key="1">
    <source>
        <dbReference type="ARBA" id="ARBA00022448"/>
    </source>
</evidence>
<keyword evidence="7" id="KW-0732">Signal</keyword>
<comment type="caution">
    <text evidence="9">The sequence shown here is derived from an EMBL/GenBank/DDBJ whole genome shotgun (WGS) entry which is preliminary data.</text>
</comment>
<dbReference type="EMBL" id="VKGK01000014">
    <property type="protein sequence ID" value="TRY14006.1"/>
    <property type="molecule type" value="Genomic_DNA"/>
</dbReference>
<dbReference type="PANTHER" id="PTHR37823:SF1">
    <property type="entry name" value="CYTOCHROME C-553-LIKE"/>
    <property type="match status" value="1"/>
</dbReference>
<evidence type="ECO:0000256" key="6">
    <source>
        <dbReference type="PROSITE-ProRule" id="PRU00433"/>
    </source>
</evidence>
<dbReference type="Proteomes" id="UP000318126">
    <property type="component" value="Unassembled WGS sequence"/>
</dbReference>
<keyword evidence="5 6" id="KW-0408">Iron</keyword>
<protein>
    <submittedName>
        <fullName evidence="9">C-type cytochrome</fullName>
    </submittedName>
</protein>
<sequence length="383" mass="42499">MSVINDPLTPSVKCYLAALVAMFTALFGEPAEAHENVQEEPLVQAAPELKPAEEGRSGEAMFKQACASCHSLEYDSNRDLLTLWDRKGPSLVSAGSKYRDEWLQDWLQEPVAIRPAGYLAYRRTLVGDDGDKISTAFKDKHLAVDESKARLLTDFLAQQQLPLNPYPAFNGTPVIKGAIHFNKILGCGSCHRVGDKGGVTGPGFDSASSRYQAQWLTSYMQDPYYWDTVPMPKLRVRSDQLVAMTDYLMLDRDSALFGEESAAQVSMREKLYRDKPPQDVSSIEGRAEKIYQIACSQCHGISGDGLGLNSSFLAQEPRNHTSAKEMKKLSNEHLFKVIKFGGVSVDKSTLMPAWGALIKDKDIEALVAYLRQLSQTENPKGRR</sequence>
<evidence type="ECO:0000256" key="5">
    <source>
        <dbReference type="ARBA" id="ARBA00023004"/>
    </source>
</evidence>
<dbReference type="AlphaFoldDB" id="A0A553JNH2"/>
<dbReference type="RefSeq" id="WP_144040577.1">
    <property type="nucleotide sequence ID" value="NZ_BMPL01000014.1"/>
</dbReference>
<evidence type="ECO:0000256" key="4">
    <source>
        <dbReference type="ARBA" id="ARBA00022982"/>
    </source>
</evidence>
<evidence type="ECO:0000313" key="10">
    <source>
        <dbReference type="Proteomes" id="UP000318126"/>
    </source>
</evidence>
<keyword evidence="3 6" id="KW-0479">Metal-binding</keyword>
<dbReference type="InterPro" id="IPR051811">
    <property type="entry name" value="Cytochrome_c550/c551-like"/>
</dbReference>
<feature type="domain" description="Cytochrome c" evidence="8">
    <location>
        <begin position="172"/>
        <end position="374"/>
    </location>
</feature>
<organism evidence="9 10">
    <name type="scientific">Shewanella hanedai</name>
    <name type="common">Alteromonas hanedai</name>
    <dbReference type="NCBI Taxonomy" id="25"/>
    <lineage>
        <taxon>Bacteria</taxon>
        <taxon>Pseudomonadati</taxon>
        <taxon>Pseudomonadota</taxon>
        <taxon>Gammaproteobacteria</taxon>
        <taxon>Alteromonadales</taxon>
        <taxon>Shewanellaceae</taxon>
        <taxon>Shewanella</taxon>
    </lineage>
</organism>
<feature type="signal peptide" evidence="7">
    <location>
        <begin position="1"/>
        <end position="33"/>
    </location>
</feature>
<keyword evidence="4" id="KW-0249">Electron transport</keyword>
<dbReference type="GO" id="GO:0046872">
    <property type="term" value="F:metal ion binding"/>
    <property type="evidence" value="ECO:0007669"/>
    <property type="project" value="UniProtKB-KW"/>
</dbReference>
<dbReference type="OrthoDB" id="9811281at2"/>
<evidence type="ECO:0000259" key="8">
    <source>
        <dbReference type="PROSITE" id="PS51007"/>
    </source>
</evidence>
<keyword evidence="10" id="KW-1185">Reference proteome</keyword>
<keyword evidence="1" id="KW-0813">Transport</keyword>
<dbReference type="GO" id="GO:0020037">
    <property type="term" value="F:heme binding"/>
    <property type="evidence" value="ECO:0007669"/>
    <property type="project" value="InterPro"/>
</dbReference>
<dbReference type="PROSITE" id="PS51007">
    <property type="entry name" value="CYTC"/>
    <property type="match status" value="2"/>
</dbReference>
<evidence type="ECO:0000256" key="2">
    <source>
        <dbReference type="ARBA" id="ARBA00022617"/>
    </source>
</evidence>
<evidence type="ECO:0000313" key="9">
    <source>
        <dbReference type="EMBL" id="TRY14006.1"/>
    </source>
</evidence>
<evidence type="ECO:0000256" key="3">
    <source>
        <dbReference type="ARBA" id="ARBA00022723"/>
    </source>
</evidence>
<keyword evidence="2 6" id="KW-0349">Heme</keyword>
<dbReference type="SUPFAM" id="SSF46626">
    <property type="entry name" value="Cytochrome c"/>
    <property type="match status" value="3"/>
</dbReference>
<dbReference type="Pfam" id="PF13442">
    <property type="entry name" value="Cytochrome_CBB3"/>
    <property type="match status" value="1"/>
</dbReference>
<proteinExistence type="predicted"/>
<dbReference type="Gene3D" id="1.10.760.10">
    <property type="entry name" value="Cytochrome c-like domain"/>
    <property type="match status" value="3"/>
</dbReference>
<dbReference type="InterPro" id="IPR036909">
    <property type="entry name" value="Cyt_c-like_dom_sf"/>
</dbReference>
<dbReference type="GO" id="GO:0009055">
    <property type="term" value="F:electron transfer activity"/>
    <property type="evidence" value="ECO:0007669"/>
    <property type="project" value="InterPro"/>
</dbReference>
<evidence type="ECO:0000256" key="7">
    <source>
        <dbReference type="SAM" id="SignalP"/>
    </source>
</evidence>